<protein>
    <submittedName>
        <fullName evidence="1">Uncharacterized protein</fullName>
    </submittedName>
</protein>
<evidence type="ECO:0000313" key="1">
    <source>
        <dbReference type="EMBL" id="GDY61245.1"/>
    </source>
</evidence>
<accession>A0A4D4LJU3</accession>
<dbReference type="Proteomes" id="UP000302139">
    <property type="component" value="Unassembled WGS sequence"/>
</dbReference>
<sequence>MRERHFEHGVLGQREPTGPVARALHDQRQHVERAAGAAGPAEATGERGQTGVARVTGDCAAGAGVAGVPDELLVPDPRSWTAGRVGCEHRDQGADTAVPGGLPQVVRRSLGDVLCVPHVPAVAYAQGVPVQPPYAPIGVPPGDPGAEDQFFRGVSVRPCLRDLRVRGGDAAGRVAEAFFGVVEGEERGGGAEEIVPVVTVLALVPVMAVAFFTPVGPGGPGRPVGGGAAGRVVRMPVRAVTAGARRAPPAGAWEGRPRGSVLGLPRGVLATVRRAPRLRAPAACAGGRAVPIARVPARSTRGTFRRSVGQ</sequence>
<dbReference type="AlphaFoldDB" id="A0A4D4LJU3"/>
<organism evidence="1 2">
    <name type="scientific">Streptomyces avermitilis</name>
    <dbReference type="NCBI Taxonomy" id="33903"/>
    <lineage>
        <taxon>Bacteria</taxon>
        <taxon>Bacillati</taxon>
        <taxon>Actinomycetota</taxon>
        <taxon>Actinomycetes</taxon>
        <taxon>Kitasatosporales</taxon>
        <taxon>Streptomycetaceae</taxon>
        <taxon>Streptomyces</taxon>
    </lineage>
</organism>
<evidence type="ECO:0000313" key="2">
    <source>
        <dbReference type="Proteomes" id="UP000302139"/>
    </source>
</evidence>
<reference evidence="1 2" key="1">
    <citation type="submission" date="2019-04" db="EMBL/GenBank/DDBJ databases">
        <title>Draft genome sequences of Streptomyces avermitilis NBRC 14893.</title>
        <authorList>
            <person name="Komaki H."/>
            <person name="Tamura T."/>
            <person name="Hosoyama A."/>
        </authorList>
    </citation>
    <scope>NUCLEOTIDE SEQUENCE [LARGE SCALE GENOMIC DNA]</scope>
    <source>
        <strain evidence="1 2">NBRC 14893</strain>
    </source>
</reference>
<dbReference type="EMBL" id="BJHX01000001">
    <property type="protein sequence ID" value="GDY61245.1"/>
    <property type="molecule type" value="Genomic_DNA"/>
</dbReference>
<proteinExistence type="predicted"/>
<name>A0A4D4LJU3_STRAX</name>
<comment type="caution">
    <text evidence="1">The sequence shown here is derived from an EMBL/GenBank/DDBJ whole genome shotgun (WGS) entry which is preliminary data.</text>
</comment>
<gene>
    <name evidence="1" type="ORF">SAV14893_006380</name>
</gene>